<dbReference type="Gene3D" id="3.40.50.2300">
    <property type="match status" value="1"/>
</dbReference>
<keyword evidence="2" id="KW-0902">Two-component regulatory system</keyword>
<dbReference type="SUPFAM" id="SSF52172">
    <property type="entry name" value="CheY-like"/>
    <property type="match status" value="1"/>
</dbReference>
<dbReference type="InterPro" id="IPR050595">
    <property type="entry name" value="Bact_response_regulator"/>
</dbReference>
<dbReference type="FunFam" id="3.40.50.2300:FF:000018">
    <property type="entry name" value="DNA-binding transcriptional regulator NtrC"/>
    <property type="match status" value="1"/>
</dbReference>
<dbReference type="InterPro" id="IPR009057">
    <property type="entry name" value="Homeodomain-like_sf"/>
</dbReference>
<dbReference type="InterPro" id="IPR011006">
    <property type="entry name" value="CheY-like_superfamily"/>
</dbReference>
<evidence type="ECO:0000256" key="4">
    <source>
        <dbReference type="ARBA" id="ARBA00023163"/>
    </source>
</evidence>
<evidence type="ECO:0000313" key="9">
    <source>
        <dbReference type="Proteomes" id="UP000005835"/>
    </source>
</evidence>
<keyword evidence="9" id="KW-1185">Reference proteome</keyword>
<protein>
    <recommendedName>
        <fullName evidence="7">Response regulatory domain-containing protein</fullName>
    </recommendedName>
</protein>
<dbReference type="PATRIC" id="fig|742823.3.peg.631"/>
<dbReference type="SUPFAM" id="SSF46689">
    <property type="entry name" value="Homeodomain-like"/>
    <property type="match status" value="1"/>
</dbReference>
<evidence type="ECO:0000256" key="6">
    <source>
        <dbReference type="SAM" id="MobiDB-lite"/>
    </source>
</evidence>
<dbReference type="GO" id="GO:0000160">
    <property type="term" value="P:phosphorelay signal transduction system"/>
    <property type="evidence" value="ECO:0007669"/>
    <property type="project" value="UniProtKB-KW"/>
</dbReference>
<proteinExistence type="predicted"/>
<evidence type="ECO:0000256" key="1">
    <source>
        <dbReference type="ARBA" id="ARBA00022553"/>
    </source>
</evidence>
<feature type="domain" description="Response regulatory" evidence="7">
    <location>
        <begin position="3"/>
        <end position="118"/>
    </location>
</feature>
<keyword evidence="1 5" id="KW-0597">Phosphoprotein</keyword>
<gene>
    <name evidence="8" type="ORF">HMPREF9465_00629</name>
</gene>
<dbReference type="CDD" id="cd17550">
    <property type="entry name" value="REC_NtrX-like"/>
    <property type="match status" value="1"/>
</dbReference>
<dbReference type="Gene3D" id="1.10.10.60">
    <property type="entry name" value="Homeodomain-like"/>
    <property type="match status" value="1"/>
</dbReference>
<reference evidence="8 9" key="1">
    <citation type="submission" date="2012-05" db="EMBL/GenBank/DDBJ databases">
        <title>The Genome Sequence of Sutterella wadsworthensis 2_1_59BFAA.</title>
        <authorList>
            <consortium name="The Broad Institute Genome Sequencing Platform"/>
            <person name="Earl A."/>
            <person name="Ward D."/>
            <person name="Feldgarden M."/>
            <person name="Gevers D."/>
            <person name="Daigneault M."/>
            <person name="Strauss J."/>
            <person name="Allen-Vercoe E."/>
            <person name="Walker B."/>
            <person name="Young S.K."/>
            <person name="Zeng Q."/>
            <person name="Gargeya S."/>
            <person name="Fitzgerald M."/>
            <person name="Haas B."/>
            <person name="Abouelleil A."/>
            <person name="Alvarado L."/>
            <person name="Arachchi H.M."/>
            <person name="Berlin A.M."/>
            <person name="Chapman S.B."/>
            <person name="Goldberg J."/>
            <person name="Griggs A."/>
            <person name="Gujja S."/>
            <person name="Hansen M."/>
            <person name="Howarth C."/>
            <person name="Imamovic A."/>
            <person name="Larimer J."/>
            <person name="McCowen C."/>
            <person name="Montmayeur A."/>
            <person name="Murphy C."/>
            <person name="Neiman D."/>
            <person name="Pearson M."/>
            <person name="Priest M."/>
            <person name="Roberts A."/>
            <person name="Saif S."/>
            <person name="Shea T."/>
            <person name="Sisk P."/>
            <person name="Sykes S."/>
            <person name="Wortman J."/>
            <person name="Nusbaum C."/>
            <person name="Birren B."/>
        </authorList>
    </citation>
    <scope>NUCLEOTIDE SEQUENCE [LARGE SCALE GENOMIC DNA]</scope>
    <source>
        <strain evidence="8 9">2_1_59BFAA</strain>
    </source>
</reference>
<dbReference type="HOGENOM" id="CLU_000445_69_6_4"/>
<feature type="compositionally biased region" description="Polar residues" evidence="6">
    <location>
        <begin position="289"/>
        <end position="302"/>
    </location>
</feature>
<organism evidence="8 9">
    <name type="scientific">Sutterella wadsworthensis 2_1_59BFAA</name>
    <dbReference type="NCBI Taxonomy" id="742823"/>
    <lineage>
        <taxon>Bacteria</taxon>
        <taxon>Pseudomonadati</taxon>
        <taxon>Pseudomonadota</taxon>
        <taxon>Betaproteobacteria</taxon>
        <taxon>Burkholderiales</taxon>
        <taxon>Sutterellaceae</taxon>
        <taxon>Sutterella</taxon>
    </lineage>
</organism>
<name>K1JNI2_9BURK</name>
<evidence type="ECO:0000256" key="2">
    <source>
        <dbReference type="ARBA" id="ARBA00023012"/>
    </source>
</evidence>
<sequence length="302" mass="34377">MHTVLIVDDEYGIRELLSEILEDEGYQVLTAENAKIAQSLVGKHDFDLILLDIWMPDMDGISLLKEWYSHNTVRCPIVMMSGHGTIETAMEATRFGAMDFLEKPISMQQLLKTCKQMIQFWEHEKVSRPRENEQAKAASVALAGWKKASCSPLNVSLANLNDKSRFCDHFILTDVPLRIGPQARLPIIDVPELHFEFNLNLPLRELRDSLERAYITRVAQFYGGSVTMLAKHAGLERTHLYRKIRQLGLELKKTTRKDESDHMAAGDTMEDLSEETSDTPDNKKCFQIHQKTTDVNNGSDDS</sequence>
<dbReference type="PANTHER" id="PTHR44591:SF3">
    <property type="entry name" value="RESPONSE REGULATORY DOMAIN-CONTAINING PROTEIN"/>
    <property type="match status" value="1"/>
</dbReference>
<evidence type="ECO:0000313" key="8">
    <source>
        <dbReference type="EMBL" id="EKB31761.1"/>
    </source>
</evidence>
<comment type="caution">
    <text evidence="8">The sequence shown here is derived from an EMBL/GenBank/DDBJ whole genome shotgun (WGS) entry which is preliminary data.</text>
</comment>
<dbReference type="STRING" id="742823.HMPREF9465_00629"/>
<dbReference type="PANTHER" id="PTHR44591">
    <property type="entry name" value="STRESS RESPONSE REGULATOR PROTEIN 1"/>
    <property type="match status" value="1"/>
</dbReference>
<evidence type="ECO:0000256" key="5">
    <source>
        <dbReference type="PROSITE-ProRule" id="PRU00169"/>
    </source>
</evidence>
<keyword evidence="3" id="KW-0805">Transcription regulation</keyword>
<dbReference type="PROSITE" id="PS50110">
    <property type="entry name" value="RESPONSE_REGULATORY"/>
    <property type="match status" value="1"/>
</dbReference>
<dbReference type="Pfam" id="PF00072">
    <property type="entry name" value="Response_reg"/>
    <property type="match status" value="1"/>
</dbReference>
<feature type="modified residue" description="4-aspartylphosphate" evidence="5">
    <location>
        <position position="52"/>
    </location>
</feature>
<evidence type="ECO:0000256" key="3">
    <source>
        <dbReference type="ARBA" id="ARBA00023015"/>
    </source>
</evidence>
<dbReference type="AlphaFoldDB" id="K1JNI2"/>
<dbReference type="EMBL" id="ADMG01000017">
    <property type="protein sequence ID" value="EKB31761.1"/>
    <property type="molecule type" value="Genomic_DNA"/>
</dbReference>
<feature type="compositionally biased region" description="Basic and acidic residues" evidence="6">
    <location>
        <begin position="255"/>
        <end position="264"/>
    </location>
</feature>
<dbReference type="Proteomes" id="UP000005835">
    <property type="component" value="Unassembled WGS sequence"/>
</dbReference>
<dbReference type="InterPro" id="IPR001789">
    <property type="entry name" value="Sig_transdc_resp-reg_receiver"/>
</dbReference>
<feature type="compositionally biased region" description="Acidic residues" evidence="6">
    <location>
        <begin position="268"/>
        <end position="278"/>
    </location>
</feature>
<accession>K1JNI2</accession>
<feature type="region of interest" description="Disordered" evidence="6">
    <location>
        <begin position="255"/>
        <end position="302"/>
    </location>
</feature>
<dbReference type="SMART" id="SM00448">
    <property type="entry name" value="REC"/>
    <property type="match status" value="1"/>
</dbReference>
<keyword evidence="4" id="KW-0804">Transcription</keyword>
<dbReference type="OrthoDB" id="9808843at2"/>
<evidence type="ECO:0000259" key="7">
    <source>
        <dbReference type="PROSITE" id="PS50110"/>
    </source>
</evidence>
<dbReference type="RefSeq" id="WP_005434097.1">
    <property type="nucleotide sequence ID" value="NZ_JH815514.1"/>
</dbReference>
<dbReference type="eggNOG" id="COG2204">
    <property type="taxonomic scope" value="Bacteria"/>
</dbReference>